<dbReference type="InterPro" id="IPR038081">
    <property type="entry name" value="CalX-like_sf"/>
</dbReference>
<dbReference type="PANTHER" id="PTHR45739">
    <property type="entry name" value="MATRIX PROTEIN, PUTATIVE-RELATED"/>
    <property type="match status" value="1"/>
</dbReference>
<evidence type="ECO:0000256" key="1">
    <source>
        <dbReference type="ARBA" id="ARBA00022729"/>
    </source>
</evidence>
<dbReference type="InterPro" id="IPR003644">
    <property type="entry name" value="Calx_beta"/>
</dbReference>
<sequence length="1059" mass="118345">MQSTKLAVSTCELREVSDGDFSSHAQLQVLIGKVNTDLPAVKVNKGLLLPIGTHLVISNLTLLAESSSLDDCLYTVTQISPNLILEKSQSSRWNPISEMGEFNQSDINTGRIRLSVLKTDSFMEFFFFEVKDARDAVLADQSFVVEVILNEAPIVMKNRKVSLKLNEDEPLSEDHLFATDSESESDELIYEVKEIPANLRISHIDYTDLDVFQWSQSDINQKKILFRAVSYGQDLLKLSLTDGFNQVDTELVIVVMEDEKHRKWLGTKTFIEFGAPELLVGENASYAKIPVVRTGDKTSVSSAVCHTIPSSANEKDFIPRLFEEKSRIFFLKGVETIHCEVEIINDSVFEEEEVFDVVLSIPEPEESVILKSNKVRVVIRDPEDLPRLKFEKVTHSVIEPSIENIRKSFSVKLIRLGDTSKPMDCHAKSTDGSAVENLDYILRTKSVHFKSGEALASIDVEIMHNSDSSWQRTFSIVVESMHSSAEASITIVPQRNSALPILPAEPIVVSLVYLDNITEGLGIDPRPGYPLICITACDPKYPNYNETSSLCRRTNIGLTRYTWEVAPPSMDPIGISSFYEVVDSTLFTDARGRILDPIYFNKLFKVRCVTQPIVDGGILGAPIKSKPVSISEAPTCTRAGEPYKASVNITEDRIVHMKVEIPFQDGSITLISTMPLYSVQYLLTQSIYRTQHICSNLHPGFGFLADINVNLDLSDSVLTGNTRSESASRLYKHLNLKTCLWTFEAKFTLSDLIDKCGGVLSSILKVDAQGRDRIVTRLPLHISLVEALPPYGWSTVEYSTELEVGLEYDPILWHKGLETKPALVTKPQVTRIASDRDGRLVVEFRTYSSFSGYYVTKNSLGKTSASFISPPGVTTPFNLTLTWTKNTVGGVEQSWKAVSLFSLNDYSGDYQLRLVPCVFNQDMSQSPERCEPQDPVSMPLSVAFKHAHRTVPAIYSLNTEFTLSKNNRIFSEDGSDDPNNLEASEEEFDIGDSIYGRVRWSPSQALDASYSIKIQRVYVCAGRDGYIPSYDPSGSVYKDGPQYGCLENSPKLRHRLLLL</sequence>
<dbReference type="GO" id="GO:0007154">
    <property type="term" value="P:cell communication"/>
    <property type="evidence" value="ECO:0007669"/>
    <property type="project" value="InterPro"/>
</dbReference>
<evidence type="ECO:0000313" key="5">
    <source>
        <dbReference type="EMBL" id="KAK2717431.1"/>
    </source>
</evidence>
<feature type="domain" description="Calx-beta" evidence="4">
    <location>
        <begin position="252"/>
        <end position="360"/>
    </location>
</feature>
<dbReference type="EMBL" id="JAVRJZ010000010">
    <property type="protein sequence ID" value="KAK2717431.1"/>
    <property type="molecule type" value="Genomic_DNA"/>
</dbReference>
<keyword evidence="3" id="KW-0106">Calcium</keyword>
<evidence type="ECO:0000259" key="4">
    <source>
        <dbReference type="SMART" id="SM00237"/>
    </source>
</evidence>
<dbReference type="Gene3D" id="2.60.40.2030">
    <property type="match status" value="2"/>
</dbReference>
<dbReference type="Pfam" id="PF16184">
    <property type="entry name" value="Cadherin_3"/>
    <property type="match status" value="1"/>
</dbReference>
<dbReference type="SUPFAM" id="SSF141072">
    <property type="entry name" value="CalX-like"/>
    <property type="match status" value="2"/>
</dbReference>
<dbReference type="PANTHER" id="PTHR45739:SF1">
    <property type="entry name" value="EXTRACELLULAR MATRIX ORGANIZING PROTEIN FRAS1"/>
    <property type="match status" value="1"/>
</dbReference>
<dbReference type="Pfam" id="PF03160">
    <property type="entry name" value="Calx-beta"/>
    <property type="match status" value="2"/>
</dbReference>
<dbReference type="AlphaFoldDB" id="A0AA88L9M7"/>
<keyword evidence="2" id="KW-0677">Repeat</keyword>
<comment type="caution">
    <text evidence="5">The sequence shown here is derived from an EMBL/GenBank/DDBJ whole genome shotgun (WGS) entry which is preliminary data.</text>
</comment>
<evidence type="ECO:0000313" key="6">
    <source>
        <dbReference type="Proteomes" id="UP001187531"/>
    </source>
</evidence>
<keyword evidence="6" id="KW-1185">Reference proteome</keyword>
<protein>
    <recommendedName>
        <fullName evidence="4">Calx-beta domain-containing protein</fullName>
    </recommendedName>
</protein>
<feature type="non-terminal residue" evidence="5">
    <location>
        <position position="1"/>
    </location>
</feature>
<name>A0AA88L9M7_ARTSF</name>
<evidence type="ECO:0000256" key="2">
    <source>
        <dbReference type="ARBA" id="ARBA00022737"/>
    </source>
</evidence>
<keyword evidence="1" id="KW-0732">Signal</keyword>
<dbReference type="Proteomes" id="UP001187531">
    <property type="component" value="Unassembled WGS sequence"/>
</dbReference>
<proteinExistence type="predicted"/>
<dbReference type="InterPro" id="IPR051561">
    <property type="entry name" value="FRAS1_ECM"/>
</dbReference>
<dbReference type="SMART" id="SM00237">
    <property type="entry name" value="Calx_beta"/>
    <property type="match status" value="2"/>
</dbReference>
<organism evidence="5 6">
    <name type="scientific">Artemia franciscana</name>
    <name type="common">Brine shrimp</name>
    <name type="synonym">Artemia sanfranciscana</name>
    <dbReference type="NCBI Taxonomy" id="6661"/>
    <lineage>
        <taxon>Eukaryota</taxon>
        <taxon>Metazoa</taxon>
        <taxon>Ecdysozoa</taxon>
        <taxon>Arthropoda</taxon>
        <taxon>Crustacea</taxon>
        <taxon>Branchiopoda</taxon>
        <taxon>Anostraca</taxon>
        <taxon>Artemiidae</taxon>
        <taxon>Artemia</taxon>
    </lineage>
</organism>
<feature type="domain" description="Calx-beta" evidence="4">
    <location>
        <begin position="375"/>
        <end position="479"/>
    </location>
</feature>
<dbReference type="GO" id="GO:0016020">
    <property type="term" value="C:membrane"/>
    <property type="evidence" value="ECO:0007669"/>
    <property type="project" value="InterPro"/>
</dbReference>
<accession>A0AA88L9M7</accession>
<reference evidence="5" key="1">
    <citation type="submission" date="2023-07" db="EMBL/GenBank/DDBJ databases">
        <title>Chromosome-level genome assembly of Artemia franciscana.</title>
        <authorList>
            <person name="Jo E."/>
        </authorList>
    </citation>
    <scope>NUCLEOTIDE SEQUENCE</scope>
    <source>
        <tissue evidence="5">Whole body</tissue>
    </source>
</reference>
<evidence type="ECO:0000256" key="3">
    <source>
        <dbReference type="ARBA" id="ARBA00022837"/>
    </source>
</evidence>
<dbReference type="GO" id="GO:0009653">
    <property type="term" value="P:anatomical structure morphogenesis"/>
    <property type="evidence" value="ECO:0007669"/>
    <property type="project" value="TreeGrafter"/>
</dbReference>
<gene>
    <name evidence="5" type="ORF">QYM36_006274</name>
</gene>